<gene>
    <name evidence="1" type="ORF">GWK47_035786</name>
</gene>
<proteinExistence type="predicted"/>
<dbReference type="AlphaFoldDB" id="A0A8J4YGH2"/>
<organism evidence="1 2">
    <name type="scientific">Chionoecetes opilio</name>
    <name type="common">Atlantic snow crab</name>
    <name type="synonym">Cancer opilio</name>
    <dbReference type="NCBI Taxonomy" id="41210"/>
    <lineage>
        <taxon>Eukaryota</taxon>
        <taxon>Metazoa</taxon>
        <taxon>Ecdysozoa</taxon>
        <taxon>Arthropoda</taxon>
        <taxon>Crustacea</taxon>
        <taxon>Multicrustacea</taxon>
        <taxon>Malacostraca</taxon>
        <taxon>Eumalacostraca</taxon>
        <taxon>Eucarida</taxon>
        <taxon>Decapoda</taxon>
        <taxon>Pleocyemata</taxon>
        <taxon>Brachyura</taxon>
        <taxon>Eubrachyura</taxon>
        <taxon>Majoidea</taxon>
        <taxon>Majidae</taxon>
        <taxon>Chionoecetes</taxon>
    </lineage>
</organism>
<sequence length="89" mass="9606">MGSAAAVREVFSLYERYGQSSYIGEAVTQEQHALQAAAWLRGKVVLGALLHDVGHLVGLRDDHAPMVTQGVTLGTPRHEYVGEMPTSES</sequence>
<comment type="caution">
    <text evidence="1">The sequence shown here is derived from an EMBL/GenBank/DDBJ whole genome shotgun (WGS) entry which is preliminary data.</text>
</comment>
<dbReference type="PANTHER" id="PTHR40202:SF1">
    <property type="entry name" value="HD DOMAIN-CONTAINING PROTEIN"/>
    <property type="match status" value="1"/>
</dbReference>
<dbReference type="Gene3D" id="1.10.3210.10">
    <property type="entry name" value="Hypothetical protein af1432"/>
    <property type="match status" value="1"/>
</dbReference>
<protein>
    <submittedName>
        <fullName evidence="1">Uncharacterized protein</fullName>
    </submittedName>
</protein>
<evidence type="ECO:0000313" key="1">
    <source>
        <dbReference type="EMBL" id="KAG0726847.1"/>
    </source>
</evidence>
<evidence type="ECO:0000313" key="2">
    <source>
        <dbReference type="Proteomes" id="UP000770661"/>
    </source>
</evidence>
<accession>A0A8J4YGH2</accession>
<dbReference type="InterPro" id="IPR052567">
    <property type="entry name" value="OP_Dioxygenase"/>
</dbReference>
<keyword evidence="2" id="KW-1185">Reference proteome</keyword>
<dbReference type="PANTHER" id="PTHR40202">
    <property type="match status" value="1"/>
</dbReference>
<reference evidence="1" key="1">
    <citation type="submission" date="2020-07" db="EMBL/GenBank/DDBJ databases">
        <title>The High-quality genome of the commercially important snow crab, Chionoecetes opilio.</title>
        <authorList>
            <person name="Jeong J.-H."/>
            <person name="Ryu S."/>
        </authorList>
    </citation>
    <scope>NUCLEOTIDE SEQUENCE</scope>
    <source>
        <strain evidence="1">MADBK_172401_WGS</strain>
        <tissue evidence="1">Digestive gland</tissue>
    </source>
</reference>
<dbReference type="Proteomes" id="UP000770661">
    <property type="component" value="Unassembled WGS sequence"/>
</dbReference>
<dbReference type="OrthoDB" id="6361200at2759"/>
<dbReference type="EMBL" id="JACEEZ010003940">
    <property type="protein sequence ID" value="KAG0726847.1"/>
    <property type="molecule type" value="Genomic_DNA"/>
</dbReference>
<name>A0A8J4YGH2_CHIOP</name>